<feature type="domain" description="YjeF C-terminal" evidence="4">
    <location>
        <begin position="1"/>
        <end position="105"/>
    </location>
</feature>
<sequence>MPALPSAILTPNMVEFSRLCESALDVRDVLSITDQQQLQKLATSLSEQLGISVFLKGREDIIANPDGEGTELISQHHYRQLLTLFQWRLGTMKAVQEDVVVREML</sequence>
<accession>A0A0N4YZV9</accession>
<dbReference type="Pfam" id="PF01256">
    <property type="entry name" value="Carb_kinase"/>
    <property type="match status" value="1"/>
</dbReference>
<dbReference type="Gene3D" id="3.40.1190.20">
    <property type="match status" value="1"/>
</dbReference>
<name>A0A0N4YZV9_NIPBR</name>
<evidence type="ECO:0000259" key="4">
    <source>
        <dbReference type="PROSITE" id="PS51383"/>
    </source>
</evidence>
<reference evidence="7" key="1">
    <citation type="submission" date="2017-02" db="UniProtKB">
        <authorList>
            <consortium name="WormBaseParasite"/>
        </authorList>
    </citation>
    <scope>IDENTIFICATION</scope>
</reference>
<dbReference type="WBParaSite" id="NBR_0002278101-mRNA-1">
    <property type="protein sequence ID" value="NBR_0002278101-mRNA-1"/>
    <property type="gene ID" value="NBR_0002278101"/>
</dbReference>
<evidence type="ECO:0000313" key="6">
    <source>
        <dbReference type="Proteomes" id="UP000271162"/>
    </source>
</evidence>
<dbReference type="InterPro" id="IPR000631">
    <property type="entry name" value="CARKD"/>
</dbReference>
<proteinExistence type="predicted"/>
<dbReference type="EC" id="4.2.1.93" evidence="1"/>
<evidence type="ECO:0000256" key="1">
    <source>
        <dbReference type="ARBA" id="ARBA00013249"/>
    </source>
</evidence>
<dbReference type="AlphaFoldDB" id="A0A0N4YZV9"/>
<evidence type="ECO:0000313" key="7">
    <source>
        <dbReference type="WBParaSite" id="NBR_0002278101-mRNA-1"/>
    </source>
</evidence>
<protein>
    <recommendedName>
        <fullName evidence="1">ATP-dependent NAD(P)H-hydrate dehydratase</fullName>
        <ecNumber evidence="1">4.2.1.93</ecNumber>
    </recommendedName>
    <alternativeName>
        <fullName evidence="2">NAD(P)HX dehydratase</fullName>
    </alternativeName>
</protein>
<dbReference type="Proteomes" id="UP000271162">
    <property type="component" value="Unassembled WGS sequence"/>
</dbReference>
<evidence type="ECO:0000256" key="2">
    <source>
        <dbReference type="ARBA" id="ARBA00029804"/>
    </source>
</evidence>
<reference evidence="5 6" key="2">
    <citation type="submission" date="2018-11" db="EMBL/GenBank/DDBJ databases">
        <authorList>
            <consortium name="Pathogen Informatics"/>
        </authorList>
    </citation>
    <scope>NUCLEOTIDE SEQUENCE [LARGE SCALE GENOMIC DNA]</scope>
</reference>
<dbReference type="EMBL" id="UYSL01029170">
    <property type="protein sequence ID" value="VDL87830.1"/>
    <property type="molecule type" value="Genomic_DNA"/>
</dbReference>
<dbReference type="InterPro" id="IPR029056">
    <property type="entry name" value="Ribokinase-like"/>
</dbReference>
<gene>
    <name evidence="5" type="ORF">NBR_LOCUS22782</name>
</gene>
<dbReference type="GO" id="GO:0047453">
    <property type="term" value="F:ATP-dependent NAD(P)H-hydrate dehydratase activity"/>
    <property type="evidence" value="ECO:0007669"/>
    <property type="project" value="UniProtKB-EC"/>
</dbReference>
<dbReference type="STRING" id="27835.A0A0N4YZV9"/>
<keyword evidence="6" id="KW-1185">Reference proteome</keyword>
<organism evidence="7">
    <name type="scientific">Nippostrongylus brasiliensis</name>
    <name type="common">Rat hookworm</name>
    <dbReference type="NCBI Taxonomy" id="27835"/>
    <lineage>
        <taxon>Eukaryota</taxon>
        <taxon>Metazoa</taxon>
        <taxon>Ecdysozoa</taxon>
        <taxon>Nematoda</taxon>
        <taxon>Chromadorea</taxon>
        <taxon>Rhabditida</taxon>
        <taxon>Rhabditina</taxon>
        <taxon>Rhabditomorpha</taxon>
        <taxon>Strongyloidea</taxon>
        <taxon>Heligmosomidae</taxon>
        <taxon>Nippostrongylus</taxon>
    </lineage>
</organism>
<evidence type="ECO:0000313" key="5">
    <source>
        <dbReference type="EMBL" id="VDL87830.1"/>
    </source>
</evidence>
<dbReference type="SUPFAM" id="SSF53613">
    <property type="entry name" value="Ribokinase-like"/>
    <property type="match status" value="1"/>
</dbReference>
<evidence type="ECO:0000256" key="3">
    <source>
        <dbReference type="ARBA" id="ARBA00047472"/>
    </source>
</evidence>
<comment type="catalytic activity">
    <reaction evidence="3">
        <text>(6S)-NADPHX + ATP = ADP + phosphate + NADPH + H(+)</text>
        <dbReference type="Rhea" id="RHEA:32231"/>
        <dbReference type="ChEBI" id="CHEBI:15378"/>
        <dbReference type="ChEBI" id="CHEBI:30616"/>
        <dbReference type="ChEBI" id="CHEBI:43474"/>
        <dbReference type="ChEBI" id="CHEBI:57783"/>
        <dbReference type="ChEBI" id="CHEBI:64076"/>
        <dbReference type="ChEBI" id="CHEBI:456216"/>
        <dbReference type="EC" id="4.2.1.93"/>
    </reaction>
</comment>
<dbReference type="PROSITE" id="PS51383">
    <property type="entry name" value="YJEF_C_3"/>
    <property type="match status" value="1"/>
</dbReference>